<feature type="domain" description="Solute-binding protein family 3/N-terminal" evidence="4">
    <location>
        <begin position="23"/>
        <end position="268"/>
    </location>
</feature>
<evidence type="ECO:0000313" key="6">
    <source>
        <dbReference type="Proteomes" id="UP000037086"/>
    </source>
</evidence>
<evidence type="ECO:0000259" key="4">
    <source>
        <dbReference type="SMART" id="SM00062"/>
    </source>
</evidence>
<feature type="transmembrane region" description="Helical" evidence="3">
    <location>
        <begin position="311"/>
        <end position="335"/>
    </location>
</feature>
<dbReference type="SMART" id="SM00062">
    <property type="entry name" value="PBPb"/>
    <property type="match status" value="1"/>
</dbReference>
<keyword evidence="1" id="KW-0732">Signal</keyword>
<feature type="transmembrane region" description="Helical" evidence="3">
    <location>
        <begin position="356"/>
        <end position="377"/>
    </location>
</feature>
<evidence type="ECO:0000313" key="5">
    <source>
        <dbReference type="EMBL" id="KND62478.1"/>
    </source>
</evidence>
<evidence type="ECO:0000256" key="2">
    <source>
        <dbReference type="SAM" id="MobiDB-lite"/>
    </source>
</evidence>
<reference evidence="5 6" key="1">
    <citation type="journal article" date="2015" name="BMC Microbiol.">
        <title>'Candidatus Phytoplasma phoenicium' associated with almond witches'-broom disease: from draft genome to genetic diversity among strain populations.</title>
        <authorList>
            <person name="Quaglino F."/>
            <person name="Kube M."/>
            <person name="Jawhari M."/>
            <person name="Abou-Jawdah Y."/>
            <person name="Siewert C."/>
            <person name="Choueiri E."/>
            <person name="Sobh H."/>
            <person name="Casati P."/>
            <person name="Tedeschi R."/>
            <person name="Molino Lova M."/>
            <person name="Alma A."/>
            <person name="Bianco P.A."/>
        </authorList>
    </citation>
    <scope>NUCLEOTIDE SEQUENCE [LARGE SCALE GENOMIC DNA]</scope>
    <source>
        <strain evidence="5 6">SA213</strain>
    </source>
</reference>
<evidence type="ECO:0000256" key="3">
    <source>
        <dbReference type="SAM" id="Phobius"/>
    </source>
</evidence>
<protein>
    <submittedName>
        <fullName evidence="5">ABC-type amino acid transport system, periplasmic component</fullName>
    </submittedName>
</protein>
<dbReference type="RefSeq" id="WP_157022409.1">
    <property type="nucleotide sequence ID" value="NZ_JPSQ01000076.1"/>
</dbReference>
<name>A0A0L0MJF6_9MOLU</name>
<evidence type="ECO:0000256" key="1">
    <source>
        <dbReference type="ARBA" id="ARBA00022729"/>
    </source>
</evidence>
<dbReference type="SUPFAM" id="SSF53850">
    <property type="entry name" value="Periplasmic binding protein-like II"/>
    <property type="match status" value="1"/>
</dbReference>
<sequence length="386" mass="44872">MHFCLLHSDTPPHTNKTKNSTDTIKLGTVKSIPPFVFTTEKDGQFSSNSEEQISGIDILLFQAIVNQLRKKLELKVYELPGLINALKQGDVDAIIGSLDETENRKTYFDSIPYAKNDLGILFKKNNTNFLHFSNKNEIELKNFNKSNNDQIKWLTVQGSNYDIEKEDIIKQLNSQMTKKTTCFENMEQCIFEVEKGTADCVLFDYPMLQNFAKRIVNQNLFQVLKLTDPDLSLKPLNIFVKKDSPLKHVIKKTLKNLDIDDQKLLTINENNYFYQQAQTALQRNEQRNQRILKKNIWQKIFYQLSNYKKSLFITLLLAIDSLFLGFSLSIVFFRVSIFTNEHSKIVFYFKRNLTKIISIFNYLFKAIPLAIIILFLYNGLCFCGLD</sequence>
<keyword evidence="3" id="KW-0812">Transmembrane</keyword>
<keyword evidence="3" id="KW-1133">Transmembrane helix</keyword>
<dbReference type="InterPro" id="IPR001638">
    <property type="entry name" value="Solute-binding_3/MltF_N"/>
</dbReference>
<proteinExistence type="predicted"/>
<dbReference type="Gene3D" id="3.40.190.10">
    <property type="entry name" value="Periplasmic binding protein-like II"/>
    <property type="match status" value="2"/>
</dbReference>
<gene>
    <name evidence="5" type="primary">artI</name>
    <name evidence="5" type="ORF">AlmWB_03290</name>
</gene>
<dbReference type="PANTHER" id="PTHR35936:SF38">
    <property type="entry name" value="GLUTAMINE-BINDING PERIPLASMIC PROTEIN"/>
    <property type="match status" value="1"/>
</dbReference>
<accession>A0A0L0MJF6</accession>
<organism evidence="5 6">
    <name type="scientific">Candidatus Phytoplasma phoenicium</name>
    <dbReference type="NCBI Taxonomy" id="198422"/>
    <lineage>
        <taxon>Bacteria</taxon>
        <taxon>Bacillati</taxon>
        <taxon>Mycoplasmatota</taxon>
        <taxon>Mollicutes</taxon>
        <taxon>Acholeplasmatales</taxon>
        <taxon>Acholeplasmataceae</taxon>
        <taxon>Candidatus Phytoplasma</taxon>
        <taxon>16SrIX (Pigeon pea witches'-broom group)</taxon>
    </lineage>
</organism>
<dbReference type="EMBL" id="JPSQ01000076">
    <property type="protein sequence ID" value="KND62478.1"/>
    <property type="molecule type" value="Genomic_DNA"/>
</dbReference>
<feature type="compositionally biased region" description="Polar residues" evidence="2">
    <location>
        <begin position="11"/>
        <end position="21"/>
    </location>
</feature>
<keyword evidence="3" id="KW-0472">Membrane</keyword>
<feature type="region of interest" description="Disordered" evidence="2">
    <location>
        <begin position="1"/>
        <end position="21"/>
    </location>
</feature>
<dbReference type="Pfam" id="PF00497">
    <property type="entry name" value="SBP_bac_3"/>
    <property type="match status" value="1"/>
</dbReference>
<dbReference type="PANTHER" id="PTHR35936">
    <property type="entry name" value="MEMBRANE-BOUND LYTIC MUREIN TRANSGLYCOSYLASE F"/>
    <property type="match status" value="1"/>
</dbReference>
<dbReference type="Proteomes" id="UP000037086">
    <property type="component" value="Unassembled WGS sequence"/>
</dbReference>
<dbReference type="OrthoDB" id="9764149at2"/>
<dbReference type="AlphaFoldDB" id="A0A0L0MJF6"/>
<keyword evidence="6" id="KW-1185">Reference proteome</keyword>
<comment type="caution">
    <text evidence="5">The sequence shown here is derived from an EMBL/GenBank/DDBJ whole genome shotgun (WGS) entry which is preliminary data.</text>
</comment>
<feature type="non-terminal residue" evidence="5">
    <location>
        <position position="386"/>
    </location>
</feature>
<dbReference type="PATRIC" id="fig|198422.3.peg.353"/>